<feature type="domain" description="Hydantoinase B/oxoprolinase" evidence="4">
    <location>
        <begin position="789"/>
        <end position="1342"/>
    </location>
</feature>
<feature type="domain" description="Acetophenone carboxylase-like C-terminal" evidence="6">
    <location>
        <begin position="578"/>
        <end position="771"/>
    </location>
</feature>
<feature type="coiled-coil region" evidence="2">
    <location>
        <begin position="574"/>
        <end position="601"/>
    </location>
</feature>
<gene>
    <name evidence="7" type="ORF">SEUCBS140593_004715</name>
</gene>
<protein>
    <recommendedName>
        <fullName evidence="9">5-oxoprolinase (ATP-hydrolysing)</fullName>
    </recommendedName>
</protein>
<proteinExistence type="inferred from homology"/>
<name>A0ABP0BQG5_9PEZI</name>
<evidence type="ECO:0000259" key="3">
    <source>
        <dbReference type="Pfam" id="PF01968"/>
    </source>
</evidence>
<comment type="caution">
    <text evidence="7">The sequence shown here is derived from an EMBL/GenBank/DDBJ whole genome shotgun (WGS) entry which is preliminary data.</text>
</comment>
<dbReference type="InterPro" id="IPR003692">
    <property type="entry name" value="Hydantoinase_B"/>
</dbReference>
<evidence type="ECO:0000259" key="6">
    <source>
        <dbReference type="Pfam" id="PF19278"/>
    </source>
</evidence>
<dbReference type="EMBL" id="CAWUHD010000042">
    <property type="protein sequence ID" value="CAK7221890.1"/>
    <property type="molecule type" value="Genomic_DNA"/>
</dbReference>
<evidence type="ECO:0000256" key="2">
    <source>
        <dbReference type="SAM" id="Coils"/>
    </source>
</evidence>
<organism evidence="7 8">
    <name type="scientific">Sporothrix eucalyptigena</name>
    <dbReference type="NCBI Taxonomy" id="1812306"/>
    <lineage>
        <taxon>Eukaryota</taxon>
        <taxon>Fungi</taxon>
        <taxon>Dikarya</taxon>
        <taxon>Ascomycota</taxon>
        <taxon>Pezizomycotina</taxon>
        <taxon>Sordariomycetes</taxon>
        <taxon>Sordariomycetidae</taxon>
        <taxon>Ophiostomatales</taxon>
        <taxon>Ophiostomataceae</taxon>
        <taxon>Sporothrix</taxon>
    </lineage>
</organism>
<keyword evidence="2" id="KW-0175">Coiled coil</keyword>
<accession>A0ABP0BQG5</accession>
<feature type="domain" description="Hydantoinase A/oxoprolinase" evidence="3">
    <location>
        <begin position="253"/>
        <end position="562"/>
    </location>
</feature>
<sequence length="1374" mass="149157">MASASARKGKVSIAIDRGGTFTDCFGSCDGEHIIIKLLSEDPANYADAPLEGIRRIMSHFLKREIPRGEILDTTQIDSIRMGTTVATNALLERKGESIALVVTKGFRDCLSIGNQSRPRIFDLAIRKPDVLYEQVVEIDERVTLEDYAEDPERHQTEAAVKARTPETALAETELVMGVSGETVRILQRPDEVKIREQLQAVYDSGIRSIAVCLMHAYTFPDHETLVGKIASEIGFGHISLSSELMPMIKLVSRATSVCADAYLTPAIKKYISGFQQGFVGGLGSKSVKSNGANSERGARCEFMQSDGGLVDVDKFTGLKAILSGPAGGVVGYAITSYDPKTKINVLGFDMGGTSTDVSRYGEGRYDHTFETTTAGVTIQSPQLDINTVAAGGGSRLFFRNGLFVVGPESAGAHPGPACYRKGGPATVTDANLYLGRLLPEFFPKIFGKNEDEGLDVAASKAALQELADQINRESTTGKTMTVDEVAFGFLTVANESMTRPIRSITEAKGHDPAKHRLATFGGAGGQHAVAIAQSLGIRQILVHRYSSVLSAYGMALADVVDEQQEPESKVWPETKEGSNIINDLKEKMDKLRERSREALRDQGFQDDEMVFEEYLNMRYRGTESALMIVRPTAAEADEHFGGDRWAYGQAFVRHHRYEFGFTLDDRDIIVDDVRVRGIGRSFRYDEKTVDEQLAEVKINTSSDNHASKRHNQAQVYFDGGRIETPIFKLENLAVGDRVSGPAMLADGTQTIVVSPGTAATKLSTHVIIDIEHDGRGKEQKEAEGDREVDPILLSVFGHRFMAIAEQMGRALQKTSVSTNVKERLDFSCAIFDADGALVANAPHLPVHLGSLSTCVRVQAEIWRGKLQKGDVIISNHPSYGGTHLPDVTLIMPAFDRKGENILFYAASRAHHADIGGITAGSMPPHSRELYQEGAAVTTAKIVASGKFDEDLVVDLFYKQPAKFPGCSGTRCLADNINDLKAQVSANQKGISLIESLFEEYGEETVDLYMRAIQDNAAACVRALLKQVSKRFEGRDLSAVDHMDDGSPIRLRVSIDAEKGEALFDFAGTGPEVYGNINAPEAVTYSAIIYCLRCLISEDIPLNQGCLRPVTVKIPPKSLLSPSDRAAVVGGNVLTSQRVTDVIFKAFEACAASQGDCNNLTFGFGGNVNGSETVKGFGYYETIAGGSGAGPDWDGTSGVHTHMTNTRITDSEVFERRYPVLLREFSLRKGSGGNGQHRGGDGVVRDIEFRIPLQVSILSERRVYQPYGLAGGEPGQCGLNLWVRRVEKASWESALKRLENGDSGEGEVEMEERQINLGAKNSAPMNKGDRIIVCTPGGGGWGPAGKDKALSAPADPQLAWRKGTHGAREDTALQV</sequence>
<dbReference type="Pfam" id="PF05378">
    <property type="entry name" value="Hydant_A_N"/>
    <property type="match status" value="1"/>
</dbReference>
<dbReference type="Pfam" id="PF02538">
    <property type="entry name" value="Hydantoinase_B"/>
    <property type="match status" value="1"/>
</dbReference>
<feature type="domain" description="Hydantoinase/oxoprolinase N-terminal" evidence="5">
    <location>
        <begin position="13"/>
        <end position="234"/>
    </location>
</feature>
<dbReference type="InterPro" id="IPR002821">
    <property type="entry name" value="Hydantoinase_A"/>
</dbReference>
<reference evidence="7 8" key="1">
    <citation type="submission" date="2024-01" db="EMBL/GenBank/DDBJ databases">
        <authorList>
            <person name="Allen C."/>
            <person name="Tagirdzhanova G."/>
        </authorList>
    </citation>
    <scope>NUCLEOTIDE SEQUENCE [LARGE SCALE GENOMIC DNA]</scope>
</reference>
<keyword evidence="8" id="KW-1185">Reference proteome</keyword>
<evidence type="ECO:0008006" key="9">
    <source>
        <dbReference type="Google" id="ProtNLM"/>
    </source>
</evidence>
<evidence type="ECO:0000256" key="1">
    <source>
        <dbReference type="ARBA" id="ARBA00010403"/>
    </source>
</evidence>
<dbReference type="InterPro" id="IPR045079">
    <property type="entry name" value="Oxoprolinase-like"/>
</dbReference>
<evidence type="ECO:0000313" key="8">
    <source>
        <dbReference type="Proteomes" id="UP001642482"/>
    </source>
</evidence>
<dbReference type="PANTHER" id="PTHR11365">
    <property type="entry name" value="5-OXOPROLINASE RELATED"/>
    <property type="match status" value="1"/>
</dbReference>
<dbReference type="Pfam" id="PF01968">
    <property type="entry name" value="Hydantoinase_A"/>
    <property type="match status" value="1"/>
</dbReference>
<evidence type="ECO:0000313" key="7">
    <source>
        <dbReference type="EMBL" id="CAK7221890.1"/>
    </source>
</evidence>
<dbReference type="InterPro" id="IPR008040">
    <property type="entry name" value="Hydant_A_N"/>
</dbReference>
<evidence type="ECO:0000259" key="4">
    <source>
        <dbReference type="Pfam" id="PF02538"/>
    </source>
</evidence>
<dbReference type="InterPro" id="IPR049517">
    <property type="entry name" value="ACX-like_C"/>
</dbReference>
<evidence type="ECO:0000259" key="5">
    <source>
        <dbReference type="Pfam" id="PF05378"/>
    </source>
</evidence>
<dbReference type="PANTHER" id="PTHR11365:SF2">
    <property type="entry name" value="5-OXOPROLINASE"/>
    <property type="match status" value="1"/>
</dbReference>
<dbReference type="Pfam" id="PF19278">
    <property type="entry name" value="Hydant_A_C"/>
    <property type="match status" value="1"/>
</dbReference>
<comment type="similarity">
    <text evidence="1">Belongs to the oxoprolinase family.</text>
</comment>
<dbReference type="Proteomes" id="UP001642482">
    <property type="component" value="Unassembled WGS sequence"/>
</dbReference>